<evidence type="ECO:0008006" key="4">
    <source>
        <dbReference type="Google" id="ProtNLM"/>
    </source>
</evidence>
<proteinExistence type="predicted"/>
<feature type="chain" id="PRO_5019553617" description="SoxXA-binding protein SoxK" evidence="1">
    <location>
        <begin position="27"/>
        <end position="102"/>
    </location>
</feature>
<comment type="caution">
    <text evidence="2">The sequence shown here is derived from an EMBL/GenBank/DDBJ whole genome shotgun (WGS) entry which is preliminary data.</text>
</comment>
<dbReference type="EMBL" id="QZMU01000001">
    <property type="protein sequence ID" value="RRQ22872.1"/>
    <property type="molecule type" value="Genomic_DNA"/>
</dbReference>
<name>A0A426QM80_9GAMM</name>
<dbReference type="RefSeq" id="WP_125182214.1">
    <property type="nucleotide sequence ID" value="NZ_QZMU01000001.1"/>
</dbReference>
<keyword evidence="3" id="KW-1185">Reference proteome</keyword>
<keyword evidence="1" id="KW-0732">Signal</keyword>
<feature type="signal peptide" evidence="1">
    <location>
        <begin position="1"/>
        <end position="26"/>
    </location>
</feature>
<accession>A0A426QM80</accession>
<dbReference type="AlphaFoldDB" id="A0A426QM80"/>
<protein>
    <recommendedName>
        <fullName evidence="4">SoxXA-binding protein SoxK</fullName>
    </recommendedName>
</protein>
<gene>
    <name evidence="2" type="ORF">D6C00_13670</name>
</gene>
<sequence length="102" mass="11040">MRMTRTTSAFVLAAGLTLGSALPLTAAAGSVDQALDQAAAAIAKAKSNDWIWRDTEKFLNEAQEAAKKGNKDEAMKLATKAREQAELAVKQYQIEQETDRSL</sequence>
<evidence type="ECO:0000256" key="1">
    <source>
        <dbReference type="SAM" id="SignalP"/>
    </source>
</evidence>
<organism evidence="2 3">
    <name type="scientific">Thiohalobacter thiocyanaticus</name>
    <dbReference type="NCBI Taxonomy" id="585455"/>
    <lineage>
        <taxon>Bacteria</taxon>
        <taxon>Pseudomonadati</taxon>
        <taxon>Pseudomonadota</taxon>
        <taxon>Gammaproteobacteria</taxon>
        <taxon>Thiohalobacterales</taxon>
        <taxon>Thiohalobacteraceae</taxon>
        <taxon>Thiohalobacter</taxon>
    </lineage>
</organism>
<dbReference type="OrthoDB" id="9860512at2"/>
<evidence type="ECO:0000313" key="2">
    <source>
        <dbReference type="EMBL" id="RRQ22872.1"/>
    </source>
</evidence>
<evidence type="ECO:0000313" key="3">
    <source>
        <dbReference type="Proteomes" id="UP000287798"/>
    </source>
</evidence>
<reference evidence="2 3" key="1">
    <citation type="journal article" date="2010" name="Int. J. Syst. Evol. Microbiol.">
        <title>Thiohalobacter thiocyanaticus gen. nov., sp. nov., a moderately halophilic, sulfur-oxidizing gammaproteobacterium from hypersaline lakes, that utilizes thiocyanate.</title>
        <authorList>
            <person name="Sorokin D.Y."/>
            <person name="Kovaleva O.L."/>
            <person name="Tourova T.P."/>
            <person name="Muyzer G."/>
        </authorList>
    </citation>
    <scope>NUCLEOTIDE SEQUENCE [LARGE SCALE GENOMIC DNA]</scope>
    <source>
        <strain evidence="2 3">Hrh1</strain>
    </source>
</reference>
<dbReference type="Proteomes" id="UP000287798">
    <property type="component" value="Unassembled WGS sequence"/>
</dbReference>